<feature type="transmembrane region" description="Helical" evidence="1">
    <location>
        <begin position="154"/>
        <end position="179"/>
    </location>
</feature>
<evidence type="ECO:0000256" key="1">
    <source>
        <dbReference type="SAM" id="Phobius"/>
    </source>
</evidence>
<dbReference type="Pfam" id="PF13803">
    <property type="entry name" value="DUF4184"/>
    <property type="match status" value="1"/>
</dbReference>
<dbReference type="InterPro" id="IPR025238">
    <property type="entry name" value="DUF4184"/>
</dbReference>
<dbReference type="RefSeq" id="WP_184911388.1">
    <property type="nucleotide sequence ID" value="NZ_JACHJR010000001.1"/>
</dbReference>
<evidence type="ECO:0000313" key="2">
    <source>
        <dbReference type="EMBL" id="MBB4945059.1"/>
    </source>
</evidence>
<proteinExistence type="predicted"/>
<dbReference type="AlphaFoldDB" id="A0A7W7WG43"/>
<feature type="transmembrane region" description="Helical" evidence="1">
    <location>
        <begin position="67"/>
        <end position="95"/>
    </location>
</feature>
<keyword evidence="1" id="KW-1133">Transmembrane helix</keyword>
<feature type="transmembrane region" description="Helical" evidence="1">
    <location>
        <begin position="24"/>
        <end position="47"/>
    </location>
</feature>
<protein>
    <recommendedName>
        <fullName evidence="4">DUF4184 domain-containing protein</fullName>
    </recommendedName>
</protein>
<evidence type="ECO:0008006" key="4">
    <source>
        <dbReference type="Google" id="ProtNLM"/>
    </source>
</evidence>
<feature type="transmembrane region" description="Helical" evidence="1">
    <location>
        <begin position="204"/>
        <end position="222"/>
    </location>
</feature>
<dbReference type="EMBL" id="JACHJR010000001">
    <property type="protein sequence ID" value="MBB4945059.1"/>
    <property type="molecule type" value="Genomic_DNA"/>
</dbReference>
<sequence>MPFTFSHPAAILPLLSQGRGRGRLIASGLVAGSLVPDLPYFLASLAPELYGFGEQTHSWWGVPTLDVLLAALLVLLWHGLLRAPLVALLPVRWAWAADRLTAAQRPRSELPRETGWLLLSCAIGAATHVGWDAFTHHDRAGVRLLPFLAEWRLAGQPLFTVLQYGSSAVALAGLGWYLVRELRLIDAERVAPLPAPAYSRATRLAVLGVVTAGAVVGAALRIDRWTDAYPGASGWDLIPTTAFGVVAGIGAALVAHALVARAVAARVRTW</sequence>
<keyword evidence="1" id="KW-0472">Membrane</keyword>
<gene>
    <name evidence="2" type="ORF">F4556_000594</name>
</gene>
<dbReference type="Proteomes" id="UP000573327">
    <property type="component" value="Unassembled WGS sequence"/>
</dbReference>
<feature type="transmembrane region" description="Helical" evidence="1">
    <location>
        <begin position="242"/>
        <end position="264"/>
    </location>
</feature>
<accession>A0A7W7WG43</accession>
<keyword evidence="1" id="KW-0812">Transmembrane</keyword>
<evidence type="ECO:0000313" key="3">
    <source>
        <dbReference type="Proteomes" id="UP000573327"/>
    </source>
</evidence>
<reference evidence="2 3" key="1">
    <citation type="submission" date="2020-08" db="EMBL/GenBank/DDBJ databases">
        <title>Sequencing the genomes of 1000 actinobacteria strains.</title>
        <authorList>
            <person name="Klenk H.-P."/>
        </authorList>
    </citation>
    <scope>NUCLEOTIDE SEQUENCE [LARGE SCALE GENOMIC DNA]</scope>
    <source>
        <strain evidence="2 3">DSM 44786</strain>
    </source>
</reference>
<keyword evidence="3" id="KW-1185">Reference proteome</keyword>
<name>A0A7W7WG43_9ACTN</name>
<organism evidence="2 3">
    <name type="scientific">Kitasatospora gansuensis</name>
    <dbReference type="NCBI Taxonomy" id="258050"/>
    <lineage>
        <taxon>Bacteria</taxon>
        <taxon>Bacillati</taxon>
        <taxon>Actinomycetota</taxon>
        <taxon>Actinomycetes</taxon>
        <taxon>Kitasatosporales</taxon>
        <taxon>Streptomycetaceae</taxon>
        <taxon>Kitasatospora</taxon>
    </lineage>
</organism>
<comment type="caution">
    <text evidence="2">The sequence shown here is derived from an EMBL/GenBank/DDBJ whole genome shotgun (WGS) entry which is preliminary data.</text>
</comment>